<dbReference type="InterPro" id="IPR008271">
    <property type="entry name" value="Ser/Thr_kinase_AS"/>
</dbReference>
<evidence type="ECO:0000259" key="12">
    <source>
        <dbReference type="PROSITE" id="PS50011"/>
    </source>
</evidence>
<dbReference type="PANTHER" id="PTHR48013">
    <property type="entry name" value="DUAL SPECIFICITY MITOGEN-ACTIVATED PROTEIN KINASE KINASE 5-RELATED"/>
    <property type="match status" value="1"/>
</dbReference>
<evidence type="ECO:0000256" key="4">
    <source>
        <dbReference type="ARBA" id="ARBA00022840"/>
    </source>
</evidence>
<evidence type="ECO:0000256" key="9">
    <source>
        <dbReference type="ARBA" id="ARBA00051693"/>
    </source>
</evidence>
<keyword evidence="14" id="KW-1185">Reference proteome</keyword>
<keyword evidence="11" id="KW-0723">Serine/threonine-protein kinase</keyword>
<evidence type="ECO:0000313" key="13">
    <source>
        <dbReference type="EMBL" id="KAF2872134.1"/>
    </source>
</evidence>
<keyword evidence="3 13" id="KW-0418">Kinase</keyword>
<evidence type="ECO:0000256" key="5">
    <source>
        <dbReference type="ARBA" id="ARBA00038035"/>
    </source>
</evidence>
<dbReference type="InterPro" id="IPR017441">
    <property type="entry name" value="Protein_kinase_ATP_BS"/>
</dbReference>
<evidence type="ECO:0000256" key="2">
    <source>
        <dbReference type="ARBA" id="ARBA00022741"/>
    </source>
</evidence>
<dbReference type="Gene3D" id="1.10.510.10">
    <property type="entry name" value="Transferase(Phosphotransferase) domain 1"/>
    <property type="match status" value="1"/>
</dbReference>
<feature type="binding site" evidence="10">
    <location>
        <position position="146"/>
    </location>
    <ligand>
        <name>ATP</name>
        <dbReference type="ChEBI" id="CHEBI:30616"/>
    </ligand>
</feature>
<dbReference type="AlphaFoldDB" id="A0A7C8I6S5"/>
<comment type="catalytic activity">
    <reaction evidence="9">
        <text>L-tyrosyl-[protein] + ATP = O-phospho-L-tyrosyl-[protein] + ADP + H(+)</text>
        <dbReference type="Rhea" id="RHEA:10596"/>
        <dbReference type="Rhea" id="RHEA-COMP:10136"/>
        <dbReference type="Rhea" id="RHEA-COMP:20101"/>
        <dbReference type="ChEBI" id="CHEBI:15378"/>
        <dbReference type="ChEBI" id="CHEBI:30616"/>
        <dbReference type="ChEBI" id="CHEBI:46858"/>
        <dbReference type="ChEBI" id="CHEBI:61978"/>
        <dbReference type="ChEBI" id="CHEBI:456216"/>
        <dbReference type="EC" id="2.7.12.2"/>
    </reaction>
</comment>
<dbReference type="OrthoDB" id="4062651at2759"/>
<comment type="catalytic activity">
    <reaction evidence="8">
        <text>L-threonyl-[protein] + ATP = O-phospho-L-threonyl-[protein] + ADP + H(+)</text>
        <dbReference type="Rhea" id="RHEA:46608"/>
        <dbReference type="Rhea" id="RHEA-COMP:11060"/>
        <dbReference type="Rhea" id="RHEA-COMP:11605"/>
        <dbReference type="ChEBI" id="CHEBI:15378"/>
        <dbReference type="ChEBI" id="CHEBI:30013"/>
        <dbReference type="ChEBI" id="CHEBI:30616"/>
        <dbReference type="ChEBI" id="CHEBI:61977"/>
        <dbReference type="ChEBI" id="CHEBI:456216"/>
        <dbReference type="EC" id="2.7.12.2"/>
    </reaction>
</comment>
<dbReference type="GO" id="GO:0005524">
    <property type="term" value="F:ATP binding"/>
    <property type="evidence" value="ECO:0007669"/>
    <property type="project" value="UniProtKB-UniRule"/>
</dbReference>
<keyword evidence="4 10" id="KW-0067">ATP-binding</keyword>
<dbReference type="GO" id="GO:0004708">
    <property type="term" value="F:MAP kinase kinase activity"/>
    <property type="evidence" value="ECO:0007669"/>
    <property type="project" value="UniProtKB-EC"/>
</dbReference>
<evidence type="ECO:0000313" key="14">
    <source>
        <dbReference type="Proteomes" id="UP000481861"/>
    </source>
</evidence>
<dbReference type="InterPro" id="IPR011009">
    <property type="entry name" value="Kinase-like_dom_sf"/>
</dbReference>
<dbReference type="PROSITE" id="PS50011">
    <property type="entry name" value="PROTEIN_KINASE_DOM"/>
    <property type="match status" value="1"/>
</dbReference>
<reference evidence="13 14" key="1">
    <citation type="submission" date="2020-01" db="EMBL/GenBank/DDBJ databases">
        <authorList>
            <consortium name="DOE Joint Genome Institute"/>
            <person name="Haridas S."/>
            <person name="Albert R."/>
            <person name="Binder M."/>
            <person name="Bloem J."/>
            <person name="Labutti K."/>
            <person name="Salamov A."/>
            <person name="Andreopoulos B."/>
            <person name="Baker S.E."/>
            <person name="Barry K."/>
            <person name="Bills G."/>
            <person name="Bluhm B.H."/>
            <person name="Cannon C."/>
            <person name="Castanera R."/>
            <person name="Culley D.E."/>
            <person name="Daum C."/>
            <person name="Ezra D."/>
            <person name="Gonzalez J.B."/>
            <person name="Henrissat B."/>
            <person name="Kuo A."/>
            <person name="Liang C."/>
            <person name="Lipzen A."/>
            <person name="Lutzoni F."/>
            <person name="Magnuson J."/>
            <person name="Mondo S."/>
            <person name="Nolan M."/>
            <person name="Ohm R."/>
            <person name="Pangilinan J."/>
            <person name="Park H.-J.H."/>
            <person name="Ramirez L."/>
            <person name="Alfaro M."/>
            <person name="Sun H."/>
            <person name="Tritt A."/>
            <person name="Yoshinaga Y."/>
            <person name="Zwiers L.-H.L."/>
            <person name="Turgeon B.G."/>
            <person name="Goodwin S.B."/>
            <person name="Spatafora J.W."/>
            <person name="Crous P.W."/>
            <person name="Grigoriev I.V."/>
        </authorList>
    </citation>
    <scope>NUCLEOTIDE SEQUENCE [LARGE SCALE GENOMIC DNA]</scope>
    <source>
        <strain evidence="13 14">CBS 611.86</strain>
    </source>
</reference>
<organism evidence="13 14">
    <name type="scientific">Massariosphaeria phaeospora</name>
    <dbReference type="NCBI Taxonomy" id="100035"/>
    <lineage>
        <taxon>Eukaryota</taxon>
        <taxon>Fungi</taxon>
        <taxon>Dikarya</taxon>
        <taxon>Ascomycota</taxon>
        <taxon>Pezizomycotina</taxon>
        <taxon>Dothideomycetes</taxon>
        <taxon>Pleosporomycetidae</taxon>
        <taxon>Pleosporales</taxon>
        <taxon>Pleosporales incertae sedis</taxon>
        <taxon>Massariosphaeria</taxon>
    </lineage>
</organism>
<dbReference type="Pfam" id="PF00069">
    <property type="entry name" value="Pkinase"/>
    <property type="match status" value="1"/>
</dbReference>
<dbReference type="SUPFAM" id="SSF56112">
    <property type="entry name" value="Protein kinase-like (PK-like)"/>
    <property type="match status" value="1"/>
</dbReference>
<keyword evidence="2 10" id="KW-0547">Nucleotide-binding</keyword>
<sequence>MSARNSYFVPGYGISKAVIKNAERGFEEKTSGRADEVDIFVNRPIPVSRRTDDRIRTSRDSNQNEPPRAYEFNTAMDESVSVFQQLPSAQRFPPKSSILTVQEGDHLDVQNKDLLPYVLVKNLGHGASASVEMVRDTNTGSVYARKIFRNVYAPNMEEAKRSFHNELAIMLRLATHHHIIQIHATYIAQRELAFILRPVADGGDLAAFLQDYRDGHSSDTDARIPERNIKSRTLVKAFGCLASGLAFMHKQTVRHKDIKPQNILVHGDNVMYTDFGISLRLWPR</sequence>
<protein>
    <recommendedName>
        <fullName evidence="6">mitogen-activated protein kinase kinase</fullName>
        <ecNumber evidence="6">2.7.12.2</ecNumber>
    </recommendedName>
</protein>
<dbReference type="InterPro" id="IPR000719">
    <property type="entry name" value="Prot_kinase_dom"/>
</dbReference>
<dbReference type="PROSITE" id="PS00107">
    <property type="entry name" value="PROTEIN_KINASE_ATP"/>
    <property type="match status" value="1"/>
</dbReference>
<dbReference type="PANTHER" id="PTHR48013:SF9">
    <property type="entry name" value="DUAL SPECIFICITY MITOGEN-ACTIVATED PROTEIN KINASE KINASE 5"/>
    <property type="match status" value="1"/>
</dbReference>
<feature type="domain" description="Protein kinase" evidence="12">
    <location>
        <begin position="117"/>
        <end position="284"/>
    </location>
</feature>
<comment type="caution">
    <text evidence="13">The sequence shown here is derived from an EMBL/GenBank/DDBJ whole genome shotgun (WGS) entry which is preliminary data.</text>
</comment>
<proteinExistence type="inferred from homology"/>
<dbReference type="CDD" id="cd00180">
    <property type="entry name" value="PKc"/>
    <property type="match status" value="1"/>
</dbReference>
<dbReference type="Proteomes" id="UP000481861">
    <property type="component" value="Unassembled WGS sequence"/>
</dbReference>
<dbReference type="SMART" id="SM00220">
    <property type="entry name" value="S_TKc"/>
    <property type="match status" value="1"/>
</dbReference>
<evidence type="ECO:0000256" key="1">
    <source>
        <dbReference type="ARBA" id="ARBA00022679"/>
    </source>
</evidence>
<dbReference type="EC" id="2.7.12.2" evidence="6"/>
<keyword evidence="1" id="KW-0808">Transferase</keyword>
<evidence type="ECO:0000256" key="10">
    <source>
        <dbReference type="PROSITE-ProRule" id="PRU10141"/>
    </source>
</evidence>
<evidence type="ECO:0000256" key="8">
    <source>
        <dbReference type="ARBA" id="ARBA00049299"/>
    </source>
</evidence>
<comment type="similarity">
    <text evidence="5">Belongs to the protein kinase superfamily. STE Ser/Thr protein kinase family. MAP kinase kinase subfamily.</text>
</comment>
<evidence type="ECO:0000256" key="7">
    <source>
        <dbReference type="ARBA" id="ARBA00049014"/>
    </source>
</evidence>
<evidence type="ECO:0000256" key="3">
    <source>
        <dbReference type="ARBA" id="ARBA00022777"/>
    </source>
</evidence>
<gene>
    <name evidence="13" type="ORF">BDV95DRAFT_37122</name>
</gene>
<comment type="catalytic activity">
    <reaction evidence="7">
        <text>L-seryl-[protein] + ATP = O-phospho-L-seryl-[protein] + ADP + H(+)</text>
        <dbReference type="Rhea" id="RHEA:17989"/>
        <dbReference type="Rhea" id="RHEA-COMP:9863"/>
        <dbReference type="Rhea" id="RHEA-COMP:11604"/>
        <dbReference type="ChEBI" id="CHEBI:15378"/>
        <dbReference type="ChEBI" id="CHEBI:29999"/>
        <dbReference type="ChEBI" id="CHEBI:30616"/>
        <dbReference type="ChEBI" id="CHEBI:83421"/>
        <dbReference type="ChEBI" id="CHEBI:456216"/>
        <dbReference type="EC" id="2.7.12.2"/>
    </reaction>
</comment>
<evidence type="ECO:0000256" key="6">
    <source>
        <dbReference type="ARBA" id="ARBA00038999"/>
    </source>
</evidence>
<dbReference type="PROSITE" id="PS00108">
    <property type="entry name" value="PROTEIN_KINASE_ST"/>
    <property type="match status" value="1"/>
</dbReference>
<name>A0A7C8I6S5_9PLEO</name>
<dbReference type="EMBL" id="JAADJZ010000010">
    <property type="protein sequence ID" value="KAF2872134.1"/>
    <property type="molecule type" value="Genomic_DNA"/>
</dbReference>
<evidence type="ECO:0000256" key="11">
    <source>
        <dbReference type="RuleBase" id="RU000304"/>
    </source>
</evidence>
<dbReference type="GO" id="GO:0004674">
    <property type="term" value="F:protein serine/threonine kinase activity"/>
    <property type="evidence" value="ECO:0007669"/>
    <property type="project" value="UniProtKB-KW"/>
</dbReference>
<accession>A0A7C8I6S5</accession>